<evidence type="ECO:0000313" key="2">
    <source>
        <dbReference type="Proteomes" id="UP000460318"/>
    </source>
</evidence>
<reference evidence="1 2" key="1">
    <citation type="submission" date="2019-12" db="EMBL/GenBank/DDBJ databases">
        <title>Paenibacillus sp. nov., an endophytic bacterium isolated from the stem of Dendrobium.</title>
        <authorList>
            <person name="Zhao R."/>
        </authorList>
    </citation>
    <scope>NUCLEOTIDE SEQUENCE [LARGE SCALE GENOMIC DNA]</scope>
    <source>
        <strain evidence="1 2">HJL G12</strain>
    </source>
</reference>
<dbReference type="EMBL" id="WUBI01000002">
    <property type="protein sequence ID" value="MWV44808.1"/>
    <property type="molecule type" value="Genomic_DNA"/>
</dbReference>
<protein>
    <submittedName>
        <fullName evidence="1">Uncharacterized protein</fullName>
    </submittedName>
</protein>
<dbReference type="RefSeq" id="WP_160498426.1">
    <property type="nucleotide sequence ID" value="NZ_WUBI01000002.1"/>
</dbReference>
<name>A0A7X3IIX0_9BACL</name>
<evidence type="ECO:0000313" key="1">
    <source>
        <dbReference type="EMBL" id="MWV44808.1"/>
    </source>
</evidence>
<proteinExistence type="predicted"/>
<keyword evidence="2" id="KW-1185">Reference proteome</keyword>
<dbReference type="Proteomes" id="UP000460318">
    <property type="component" value="Unassembled WGS sequence"/>
</dbReference>
<organism evidence="1 2">
    <name type="scientific">Paenibacillus dendrobii</name>
    <dbReference type="NCBI Taxonomy" id="2691084"/>
    <lineage>
        <taxon>Bacteria</taxon>
        <taxon>Bacillati</taxon>
        <taxon>Bacillota</taxon>
        <taxon>Bacilli</taxon>
        <taxon>Bacillales</taxon>
        <taxon>Paenibacillaceae</taxon>
        <taxon>Paenibacillus</taxon>
    </lineage>
</organism>
<gene>
    <name evidence="1" type="ORF">GRF59_14400</name>
</gene>
<accession>A0A7X3IIX0</accession>
<comment type="caution">
    <text evidence="1">The sequence shown here is derived from an EMBL/GenBank/DDBJ whole genome shotgun (WGS) entry which is preliminary data.</text>
</comment>
<sequence>MNLPKGFEEREDATVYMSHQEIVVTGIPADEESHNCDQMGCSSVEHVIFRSPLPNKIPYYYEED</sequence>
<dbReference type="AlphaFoldDB" id="A0A7X3IIX0"/>